<feature type="region of interest" description="Disordered" evidence="4">
    <location>
        <begin position="513"/>
        <end position="541"/>
    </location>
</feature>
<keyword evidence="5" id="KW-1133">Transmembrane helix</keyword>
<dbReference type="PROSITE" id="PS52035">
    <property type="entry name" value="PEPTIDASE_M14"/>
    <property type="match status" value="1"/>
</dbReference>
<proteinExistence type="inferred from homology"/>
<dbReference type="InterPro" id="IPR008969">
    <property type="entry name" value="CarboxyPept-like_regulatory"/>
</dbReference>
<evidence type="ECO:0000256" key="1">
    <source>
        <dbReference type="ARBA" id="ARBA00005988"/>
    </source>
</evidence>
<dbReference type="PROSITE" id="PS00132">
    <property type="entry name" value="CARBOXYPEPT_ZN_1"/>
    <property type="match status" value="1"/>
</dbReference>
<dbReference type="PANTHER" id="PTHR11532:SF84">
    <property type="entry name" value="CARBOXYPEPTIDASE M"/>
    <property type="match status" value="1"/>
</dbReference>
<keyword evidence="9" id="KW-1185">Reference proteome</keyword>
<comment type="similarity">
    <text evidence="1 3">Belongs to the peptidase M14 family.</text>
</comment>
<dbReference type="GO" id="GO:0006518">
    <property type="term" value="P:peptide metabolic process"/>
    <property type="evidence" value="ECO:0007669"/>
    <property type="project" value="TreeGrafter"/>
</dbReference>
<keyword evidence="5" id="KW-0472">Membrane</keyword>
<feature type="compositionally biased region" description="Polar residues" evidence="4">
    <location>
        <begin position="476"/>
        <end position="491"/>
    </location>
</feature>
<dbReference type="GO" id="GO:0008270">
    <property type="term" value="F:zinc ion binding"/>
    <property type="evidence" value="ECO:0007669"/>
    <property type="project" value="InterPro"/>
</dbReference>
<dbReference type="InParanoid" id="A0A482X2X4"/>
<evidence type="ECO:0000256" key="4">
    <source>
        <dbReference type="SAM" id="MobiDB-lite"/>
    </source>
</evidence>
<evidence type="ECO:0000256" key="2">
    <source>
        <dbReference type="ARBA" id="ARBA00023180"/>
    </source>
</evidence>
<dbReference type="GO" id="GO:0005615">
    <property type="term" value="C:extracellular space"/>
    <property type="evidence" value="ECO:0007669"/>
    <property type="project" value="TreeGrafter"/>
</dbReference>
<dbReference type="PRINTS" id="PR00765">
    <property type="entry name" value="CRBOXYPTASEA"/>
</dbReference>
<evidence type="ECO:0000256" key="3">
    <source>
        <dbReference type="PROSITE-ProRule" id="PRU01379"/>
    </source>
</evidence>
<dbReference type="SMART" id="SM00631">
    <property type="entry name" value="Zn_pept"/>
    <property type="match status" value="1"/>
</dbReference>
<name>A0A482X2X4_LAOST</name>
<keyword evidence="5" id="KW-0812">Transmembrane</keyword>
<feature type="transmembrane region" description="Helical" evidence="5">
    <location>
        <begin position="550"/>
        <end position="570"/>
    </location>
</feature>
<feature type="chain" id="PRO_5019788942" description="Peptidase M14 domain-containing protein" evidence="6">
    <location>
        <begin position="26"/>
        <end position="580"/>
    </location>
</feature>
<feature type="domain" description="Peptidase M14" evidence="7">
    <location>
        <begin position="35"/>
        <end position="385"/>
    </location>
</feature>
<evidence type="ECO:0000313" key="9">
    <source>
        <dbReference type="Proteomes" id="UP000291343"/>
    </source>
</evidence>
<dbReference type="InterPro" id="IPR057246">
    <property type="entry name" value="CARBOXYPEPT_ZN_1"/>
</dbReference>
<dbReference type="CDD" id="cd11308">
    <property type="entry name" value="Peptidase_M14NE-CP-C_like"/>
    <property type="match status" value="1"/>
</dbReference>
<evidence type="ECO:0000259" key="7">
    <source>
        <dbReference type="PROSITE" id="PS52035"/>
    </source>
</evidence>
<dbReference type="OrthoDB" id="10249045at2759"/>
<sequence>MLDFNANLALISLFLLVIITTAVSSQNEDSEYSTLYHNNSQLEEVLRSLVKEYPEKSRIYSIGTSRKDVDIWVLELNGNLAELNSANPKLGIPHVKLVGNVHGNEPVGREMILKLAQHLLENYTTDGEVKWLMDNTRISLLPCLNPDGFELAVEKEEDFDCEHNTLYSGRGNAVGVDLNKNYPDYFRKNQFRNEPESEALKQWMFDNNFVLSASLHDGALLVTYPFNSLESSHLWSHILNSTANGMAPRNYTNLRNRNHQQRNSGKPRSSTDVTNFFNEWHVRERRHRRSPTPDDDVFQALARVYTKANPKMREGCKNSMKISEGIINGAEDQPSVGTMADYNYHAHGCMELTMQISCCTYPPSAQLEGLWNDNKQALMMFLAQGHRGVRGVVRNEEGKPIEFAKVVVRGRQFHTNTTKNGEFWKILTRSGLYTLKITAEGYQTLDRYPFIVPEVENPSRPNYIWLDIKMKRETNSDQQKLTGKLQSSTSRPSEDDNGVELLNWPAKNRQPENLAVNSQSESIESSQDEEMNSSASTSEESPWDIFKNNYATIMIVFGLIALILVVALICTEQFSARSFK</sequence>
<dbReference type="Proteomes" id="UP000291343">
    <property type="component" value="Unassembled WGS sequence"/>
</dbReference>
<dbReference type="Gene3D" id="2.60.40.1120">
    <property type="entry name" value="Carboxypeptidase-like, regulatory domain"/>
    <property type="match status" value="1"/>
</dbReference>
<dbReference type="InterPro" id="IPR050753">
    <property type="entry name" value="Peptidase_M14_domain"/>
</dbReference>
<dbReference type="EMBL" id="QKKF02019649">
    <property type="protein sequence ID" value="RZF39730.1"/>
    <property type="molecule type" value="Genomic_DNA"/>
</dbReference>
<feature type="signal peptide" evidence="6">
    <location>
        <begin position="1"/>
        <end position="25"/>
    </location>
</feature>
<dbReference type="AlphaFoldDB" id="A0A482X2X4"/>
<organism evidence="8 9">
    <name type="scientific">Laodelphax striatellus</name>
    <name type="common">Small brown planthopper</name>
    <name type="synonym">Delphax striatella</name>
    <dbReference type="NCBI Taxonomy" id="195883"/>
    <lineage>
        <taxon>Eukaryota</taxon>
        <taxon>Metazoa</taxon>
        <taxon>Ecdysozoa</taxon>
        <taxon>Arthropoda</taxon>
        <taxon>Hexapoda</taxon>
        <taxon>Insecta</taxon>
        <taxon>Pterygota</taxon>
        <taxon>Neoptera</taxon>
        <taxon>Paraneoptera</taxon>
        <taxon>Hemiptera</taxon>
        <taxon>Auchenorrhyncha</taxon>
        <taxon>Fulgoroidea</taxon>
        <taxon>Delphacidae</taxon>
        <taxon>Criomorphinae</taxon>
        <taxon>Laodelphax</taxon>
    </lineage>
</organism>
<dbReference type="Gene3D" id="3.40.630.10">
    <property type="entry name" value="Zn peptidases"/>
    <property type="match status" value="1"/>
</dbReference>
<protein>
    <recommendedName>
        <fullName evidence="7">Peptidase M14 domain-containing protein</fullName>
    </recommendedName>
</protein>
<evidence type="ECO:0000256" key="6">
    <source>
        <dbReference type="SAM" id="SignalP"/>
    </source>
</evidence>
<reference evidence="8 9" key="1">
    <citation type="journal article" date="2017" name="Gigascience">
        <title>Genome sequence of the small brown planthopper, Laodelphax striatellus.</title>
        <authorList>
            <person name="Zhu J."/>
            <person name="Jiang F."/>
            <person name="Wang X."/>
            <person name="Yang P."/>
            <person name="Bao Y."/>
            <person name="Zhao W."/>
            <person name="Wang W."/>
            <person name="Lu H."/>
            <person name="Wang Q."/>
            <person name="Cui N."/>
            <person name="Li J."/>
            <person name="Chen X."/>
            <person name="Luo L."/>
            <person name="Yu J."/>
            <person name="Kang L."/>
            <person name="Cui F."/>
        </authorList>
    </citation>
    <scope>NUCLEOTIDE SEQUENCE [LARGE SCALE GENOMIC DNA]</scope>
    <source>
        <strain evidence="8">Lst14</strain>
    </source>
</reference>
<dbReference type="InterPro" id="IPR000834">
    <property type="entry name" value="Peptidase_M14"/>
</dbReference>
<dbReference type="Pfam" id="PF00246">
    <property type="entry name" value="Peptidase_M14"/>
    <property type="match status" value="1"/>
</dbReference>
<dbReference type="SUPFAM" id="SSF53187">
    <property type="entry name" value="Zn-dependent exopeptidases"/>
    <property type="match status" value="1"/>
</dbReference>
<evidence type="ECO:0000313" key="8">
    <source>
        <dbReference type="EMBL" id="RZF39730.1"/>
    </source>
</evidence>
<dbReference type="PANTHER" id="PTHR11532">
    <property type="entry name" value="PROTEASE M14 CARBOXYPEPTIDASE"/>
    <property type="match status" value="1"/>
</dbReference>
<comment type="caution">
    <text evidence="8">The sequence shown here is derived from an EMBL/GenBank/DDBJ whole genome shotgun (WGS) entry which is preliminary data.</text>
</comment>
<keyword evidence="6" id="KW-0732">Signal</keyword>
<feature type="region of interest" description="Disordered" evidence="4">
    <location>
        <begin position="476"/>
        <end position="500"/>
    </location>
</feature>
<dbReference type="GO" id="GO:0004181">
    <property type="term" value="F:metallocarboxypeptidase activity"/>
    <property type="evidence" value="ECO:0007669"/>
    <property type="project" value="InterPro"/>
</dbReference>
<dbReference type="GO" id="GO:0016485">
    <property type="term" value="P:protein processing"/>
    <property type="evidence" value="ECO:0007669"/>
    <property type="project" value="TreeGrafter"/>
</dbReference>
<keyword evidence="2" id="KW-0325">Glycoprotein</keyword>
<evidence type="ECO:0000256" key="5">
    <source>
        <dbReference type="SAM" id="Phobius"/>
    </source>
</evidence>
<comment type="caution">
    <text evidence="3">Lacks conserved residue(s) required for the propagation of feature annotation.</text>
</comment>
<dbReference type="SUPFAM" id="SSF49464">
    <property type="entry name" value="Carboxypeptidase regulatory domain-like"/>
    <property type="match status" value="1"/>
</dbReference>
<dbReference type="STRING" id="195883.A0A482X2X4"/>
<dbReference type="Pfam" id="PF13620">
    <property type="entry name" value="CarboxypepD_reg"/>
    <property type="match status" value="1"/>
</dbReference>
<accession>A0A482X2X4</accession>
<gene>
    <name evidence="8" type="ORF">LSTR_LSTR011139</name>
</gene>
<dbReference type="SMR" id="A0A482X2X4"/>